<gene>
    <name evidence="2" type="ORF">BET03_04020</name>
</gene>
<protein>
    <recommendedName>
        <fullName evidence="4">EamA-like transporter family protein</fullName>
    </recommendedName>
</protein>
<keyword evidence="3" id="KW-1185">Reference proteome</keyword>
<dbReference type="GO" id="GO:0005886">
    <property type="term" value="C:plasma membrane"/>
    <property type="evidence" value="ECO:0007669"/>
    <property type="project" value="TreeGrafter"/>
</dbReference>
<dbReference type="OrthoDB" id="9789346at2"/>
<dbReference type="Pfam" id="PF04657">
    <property type="entry name" value="DMT_YdcZ"/>
    <property type="match status" value="1"/>
</dbReference>
<dbReference type="RefSeq" id="WP_120169930.1">
    <property type="nucleotide sequence ID" value="NZ_MCIB01000034.1"/>
</dbReference>
<evidence type="ECO:0000256" key="1">
    <source>
        <dbReference type="SAM" id="Phobius"/>
    </source>
</evidence>
<accession>A0A419SZ17</accession>
<comment type="caution">
    <text evidence="2">The sequence shown here is derived from an EMBL/GenBank/DDBJ whole genome shotgun (WGS) entry which is preliminary data.</text>
</comment>
<dbReference type="PANTHER" id="PTHR34821">
    <property type="entry name" value="INNER MEMBRANE PROTEIN YDCZ"/>
    <property type="match status" value="1"/>
</dbReference>
<proteinExistence type="predicted"/>
<dbReference type="PANTHER" id="PTHR34821:SF3">
    <property type="entry name" value="MEMBRANE PROTEIN"/>
    <property type="match status" value="1"/>
</dbReference>
<evidence type="ECO:0000313" key="2">
    <source>
        <dbReference type="EMBL" id="RKD30512.1"/>
    </source>
</evidence>
<reference evidence="2 3" key="1">
    <citation type="submission" date="2016-08" db="EMBL/GenBank/DDBJ databases">
        <title>Novel Firmicutes and Novel Genomes.</title>
        <authorList>
            <person name="Poppleton D.I."/>
            <person name="Gribaldo S."/>
        </authorList>
    </citation>
    <scope>NUCLEOTIDE SEQUENCE [LARGE SCALE GENOMIC DNA]</scope>
    <source>
        <strain evidence="2 3">CTT3</strain>
    </source>
</reference>
<feature type="transmembrane region" description="Helical" evidence="1">
    <location>
        <begin position="119"/>
        <end position="140"/>
    </location>
</feature>
<dbReference type="AlphaFoldDB" id="A0A419SZ17"/>
<sequence>MVWGVVFSILAGILISFQGIFNARASEKIGFWFTNTFVHGSGFLLALIILIIVEQVDFVKIKNVNPLYLIGGFLGVAIIYSVTKGITDLGATYAVTILIVTQIIVNAVINYFGFFGEEIILFSGYKILGLLLMLSGLILYQLA</sequence>
<keyword evidence="1" id="KW-0472">Membrane</keyword>
<feature type="transmembrane region" description="Helical" evidence="1">
    <location>
        <begin position="65"/>
        <end position="83"/>
    </location>
</feature>
<dbReference type="Proteomes" id="UP000284177">
    <property type="component" value="Unassembled WGS sequence"/>
</dbReference>
<dbReference type="InterPro" id="IPR006750">
    <property type="entry name" value="YdcZ"/>
</dbReference>
<evidence type="ECO:0008006" key="4">
    <source>
        <dbReference type="Google" id="ProtNLM"/>
    </source>
</evidence>
<name>A0A419SZ17_9FIRM</name>
<dbReference type="EMBL" id="MCIB01000034">
    <property type="protein sequence ID" value="RKD30512.1"/>
    <property type="molecule type" value="Genomic_DNA"/>
</dbReference>
<keyword evidence="1" id="KW-0812">Transmembrane</keyword>
<feature type="transmembrane region" description="Helical" evidence="1">
    <location>
        <begin position="89"/>
        <end position="112"/>
    </location>
</feature>
<organism evidence="2 3">
    <name type="scientific">Thermohalobacter berrensis</name>
    <dbReference type="NCBI Taxonomy" id="99594"/>
    <lineage>
        <taxon>Bacteria</taxon>
        <taxon>Bacillati</taxon>
        <taxon>Bacillota</taxon>
        <taxon>Tissierellia</taxon>
        <taxon>Tissierellales</taxon>
        <taxon>Thermohalobacteraceae</taxon>
        <taxon>Thermohalobacter</taxon>
    </lineage>
</organism>
<keyword evidence="1" id="KW-1133">Transmembrane helix</keyword>
<evidence type="ECO:0000313" key="3">
    <source>
        <dbReference type="Proteomes" id="UP000284177"/>
    </source>
</evidence>
<feature type="transmembrane region" description="Helical" evidence="1">
    <location>
        <begin position="29"/>
        <end position="53"/>
    </location>
</feature>